<gene>
    <name evidence="1" type="ordered locus">sce7128</name>
</gene>
<dbReference type="STRING" id="448385.sce7128"/>
<dbReference type="RefSeq" id="WP_012239736.1">
    <property type="nucleotide sequence ID" value="NC_010162.1"/>
</dbReference>
<evidence type="ECO:0000313" key="1">
    <source>
        <dbReference type="EMBL" id="CAN97297.1"/>
    </source>
</evidence>
<dbReference type="AlphaFoldDB" id="A9ERH9"/>
<evidence type="ECO:0008006" key="3">
    <source>
        <dbReference type="Google" id="ProtNLM"/>
    </source>
</evidence>
<organism evidence="1 2">
    <name type="scientific">Sorangium cellulosum (strain So ce56)</name>
    <name type="common">Polyangium cellulosum (strain So ce56)</name>
    <dbReference type="NCBI Taxonomy" id="448385"/>
    <lineage>
        <taxon>Bacteria</taxon>
        <taxon>Pseudomonadati</taxon>
        <taxon>Myxococcota</taxon>
        <taxon>Polyangia</taxon>
        <taxon>Polyangiales</taxon>
        <taxon>Polyangiaceae</taxon>
        <taxon>Sorangium</taxon>
    </lineage>
</organism>
<name>A9ERH9_SORC5</name>
<dbReference type="InterPro" id="IPR024997">
    <property type="entry name" value="DUF3892"/>
</dbReference>
<protein>
    <recommendedName>
        <fullName evidence="3">DUF3892 domain-containing protein</fullName>
    </recommendedName>
</protein>
<accession>A9ERH9</accession>
<dbReference type="EMBL" id="AM746676">
    <property type="protein sequence ID" value="CAN97297.1"/>
    <property type="molecule type" value="Genomic_DNA"/>
</dbReference>
<dbReference type="eggNOG" id="ENOG503360K">
    <property type="taxonomic scope" value="Bacteria"/>
</dbReference>
<dbReference type="Proteomes" id="UP000002139">
    <property type="component" value="Chromosome"/>
</dbReference>
<reference evidence="1 2" key="1">
    <citation type="journal article" date="2007" name="Nat. Biotechnol.">
        <title>Complete genome sequence of the myxobacterium Sorangium cellulosum.</title>
        <authorList>
            <person name="Schneiker S."/>
            <person name="Perlova O."/>
            <person name="Kaiser O."/>
            <person name="Gerth K."/>
            <person name="Alici A."/>
            <person name="Altmeyer M.O."/>
            <person name="Bartels D."/>
            <person name="Bekel T."/>
            <person name="Beyer S."/>
            <person name="Bode E."/>
            <person name="Bode H.B."/>
            <person name="Bolten C.J."/>
            <person name="Choudhuri J.V."/>
            <person name="Doss S."/>
            <person name="Elnakady Y.A."/>
            <person name="Frank B."/>
            <person name="Gaigalat L."/>
            <person name="Goesmann A."/>
            <person name="Groeger C."/>
            <person name="Gross F."/>
            <person name="Jelsbak L."/>
            <person name="Jelsbak L."/>
            <person name="Kalinowski J."/>
            <person name="Kegler C."/>
            <person name="Knauber T."/>
            <person name="Konietzny S."/>
            <person name="Kopp M."/>
            <person name="Krause L."/>
            <person name="Krug D."/>
            <person name="Linke B."/>
            <person name="Mahmud T."/>
            <person name="Martinez-Arias R."/>
            <person name="McHardy A.C."/>
            <person name="Merai M."/>
            <person name="Meyer F."/>
            <person name="Mormann S."/>
            <person name="Munoz-Dorado J."/>
            <person name="Perez J."/>
            <person name="Pradella S."/>
            <person name="Rachid S."/>
            <person name="Raddatz G."/>
            <person name="Rosenau F."/>
            <person name="Rueckert C."/>
            <person name="Sasse F."/>
            <person name="Scharfe M."/>
            <person name="Schuster S.C."/>
            <person name="Suen G."/>
            <person name="Treuner-Lange A."/>
            <person name="Velicer G.J."/>
            <person name="Vorholter F.-J."/>
            <person name="Weissman K.J."/>
            <person name="Welch R.D."/>
            <person name="Wenzel S.C."/>
            <person name="Whitworth D.E."/>
            <person name="Wilhelm S."/>
            <person name="Wittmann C."/>
            <person name="Bloecker H."/>
            <person name="Puehler A."/>
            <person name="Mueller R."/>
        </authorList>
    </citation>
    <scope>NUCLEOTIDE SEQUENCE [LARGE SCALE GENOMIC DNA]</scope>
    <source>
        <strain evidence="2">So ce56</strain>
    </source>
</reference>
<sequence length="96" mass="10544">MAIMKRVTCITRTNLQGAHERIQALGGVNADGTRWHRSQADVASDINSGRCDYYVEQPGGHRVILVVARSSTGYVYVKTQADGELPNNLLSLPDCR</sequence>
<keyword evidence="2" id="KW-1185">Reference proteome</keyword>
<dbReference type="BioCyc" id="SCEL448385:SCE_RS36540-MONOMER"/>
<dbReference type="Pfam" id="PF13031">
    <property type="entry name" value="DUF3892"/>
    <property type="match status" value="1"/>
</dbReference>
<dbReference type="HOGENOM" id="CLU_159803_0_0_7"/>
<proteinExistence type="predicted"/>
<dbReference type="KEGG" id="scl:sce7128"/>
<evidence type="ECO:0000313" key="2">
    <source>
        <dbReference type="Proteomes" id="UP000002139"/>
    </source>
</evidence>